<keyword evidence="1" id="KW-0472">Membrane</keyword>
<dbReference type="Proteomes" id="UP000001402">
    <property type="component" value="Chromosome"/>
</dbReference>
<dbReference type="EMBL" id="CP002418">
    <property type="protein sequence ID" value="ADU42824.1"/>
    <property type="molecule type" value="Genomic_DNA"/>
</dbReference>
<protein>
    <recommendedName>
        <fullName evidence="2">Glycosyltransferase RgtA/B/C/D-like domain-containing protein</fullName>
    </recommendedName>
</protein>
<dbReference type="Pfam" id="PF13231">
    <property type="entry name" value="PMT_2"/>
    <property type="match status" value="1"/>
</dbReference>
<sequence length="502" mass="53937">MRFASLIVELIRARPLLLFWLVVGAQSLLWVLVPTLFYASPPADVAIVLAYGREYQVGTDLGPPLAFWLADLAYRAAGGHIVGVYVLAQLCFIVTFYALFQLARCVVGAQYAVIAVLLTSTVTAFASSGVEFGPLILARPLWALVLWHGWQVFGQHRRAAWFALSIEIGLLLLTTVAAPALLVMPLAFALANARCRRALMSLDTVFAALVIAVLALPYGIWLLRANQFALPPLPTTADLGDRALIGLKLFGGLVVSLAGIALLAVLNIGRFAPKHHDAPMITRMPVDPLARYFVYVFALAPPIAASIAAAVFGLGHVVGGAGVVLLLSGLVVTTLAGDVLYLHRQRLLRSAWVALILAPAAAVVFTALVQPWLSRTEVPTALPASEIARFFADSFERRTGKPLPAVAGDPQLAGLIALAPSRPHLLLDAAPSRSPWITFADFERNGGIVVWRAADTAGRPPDDIAKRFPGIVPELPRAFERMISGRQPLLRIGWAIVRSKAP</sequence>
<evidence type="ECO:0000313" key="3">
    <source>
        <dbReference type="EMBL" id="ADU42824.1"/>
    </source>
</evidence>
<feature type="transmembrane region" description="Helical" evidence="1">
    <location>
        <begin position="202"/>
        <end position="223"/>
    </location>
</feature>
<feature type="transmembrane region" description="Helical" evidence="1">
    <location>
        <begin position="318"/>
        <end position="340"/>
    </location>
</feature>
<keyword evidence="1" id="KW-0812">Transmembrane</keyword>
<reference evidence="3" key="1">
    <citation type="submission" date="2010-12" db="EMBL/GenBank/DDBJ databases">
        <title>Complete sequence of Rhodopseudomonas palustris DX-1.</title>
        <authorList>
            <consortium name="US DOE Joint Genome Institute"/>
            <person name="Lucas S."/>
            <person name="Copeland A."/>
            <person name="Lapidus A."/>
            <person name="Cheng J.-F."/>
            <person name="Goodwin L."/>
            <person name="Pitluck S."/>
            <person name="Misra M."/>
            <person name="Chertkov O."/>
            <person name="Detter J.C."/>
            <person name="Han C."/>
            <person name="Tapia R."/>
            <person name="Land M."/>
            <person name="Hauser L."/>
            <person name="Kyrpides N."/>
            <person name="Ivanova N."/>
            <person name="Ovchinnikova G."/>
            <person name="Logan B."/>
            <person name="Oda Y."/>
            <person name="Harwood C."/>
            <person name="Woyke T."/>
        </authorList>
    </citation>
    <scope>NUCLEOTIDE SEQUENCE [LARGE SCALE GENOMIC DNA]</scope>
    <source>
        <strain evidence="3">DX-1</strain>
    </source>
</reference>
<dbReference type="eggNOG" id="COG1807">
    <property type="taxonomic scope" value="Bacteria"/>
</dbReference>
<dbReference type="BioCyc" id="RPAL652103:RPDX1_RS05945-MONOMER"/>
<accession>E6VE93</accession>
<gene>
    <name evidence="3" type="ordered locus">Rpdx1_1198</name>
</gene>
<dbReference type="HOGENOM" id="CLU_028670_0_0_5"/>
<evidence type="ECO:0000256" key="1">
    <source>
        <dbReference type="SAM" id="Phobius"/>
    </source>
</evidence>
<feature type="domain" description="Glycosyltransferase RgtA/B/C/D-like" evidence="2">
    <location>
        <begin position="63"/>
        <end position="221"/>
    </location>
</feature>
<feature type="transmembrane region" description="Helical" evidence="1">
    <location>
        <begin position="243"/>
        <end position="268"/>
    </location>
</feature>
<organism evidence="3 4">
    <name type="scientific">Rhodopseudomonas palustris (strain DX-1)</name>
    <dbReference type="NCBI Taxonomy" id="652103"/>
    <lineage>
        <taxon>Bacteria</taxon>
        <taxon>Pseudomonadati</taxon>
        <taxon>Pseudomonadota</taxon>
        <taxon>Alphaproteobacteria</taxon>
        <taxon>Hyphomicrobiales</taxon>
        <taxon>Nitrobacteraceae</taxon>
        <taxon>Rhodopseudomonas</taxon>
    </lineage>
</organism>
<feature type="transmembrane region" description="Helical" evidence="1">
    <location>
        <begin position="289"/>
        <end position="312"/>
    </location>
</feature>
<name>E6VE93_RHOPX</name>
<keyword evidence="1" id="KW-1133">Transmembrane helix</keyword>
<dbReference type="InterPro" id="IPR038731">
    <property type="entry name" value="RgtA/B/C-like"/>
</dbReference>
<dbReference type="AlphaFoldDB" id="E6VE93"/>
<feature type="transmembrane region" description="Helical" evidence="1">
    <location>
        <begin position="77"/>
        <end position="100"/>
    </location>
</feature>
<feature type="transmembrane region" description="Helical" evidence="1">
    <location>
        <begin position="16"/>
        <end position="39"/>
    </location>
</feature>
<feature type="transmembrane region" description="Helical" evidence="1">
    <location>
        <begin position="159"/>
        <end position="190"/>
    </location>
</feature>
<feature type="transmembrane region" description="Helical" evidence="1">
    <location>
        <begin position="112"/>
        <end position="139"/>
    </location>
</feature>
<feature type="transmembrane region" description="Helical" evidence="1">
    <location>
        <begin position="352"/>
        <end position="373"/>
    </location>
</feature>
<dbReference type="KEGG" id="rpx:Rpdx1_1198"/>
<dbReference type="OrthoDB" id="7955969at2"/>
<proteinExistence type="predicted"/>
<dbReference type="STRING" id="652103.Rpdx1_1198"/>
<evidence type="ECO:0000259" key="2">
    <source>
        <dbReference type="Pfam" id="PF13231"/>
    </source>
</evidence>
<evidence type="ECO:0000313" key="4">
    <source>
        <dbReference type="Proteomes" id="UP000001402"/>
    </source>
</evidence>